<feature type="domain" description="tRNA/rRNA methyltransferase SpoU type" evidence="4">
    <location>
        <begin position="1544"/>
        <end position="1685"/>
    </location>
</feature>
<evidence type="ECO:0000313" key="5">
    <source>
        <dbReference type="EMBL" id="KXZ44435.1"/>
    </source>
</evidence>
<dbReference type="PANTHER" id="PTHR12029">
    <property type="entry name" value="RNA METHYLTRANSFERASE"/>
    <property type="match status" value="1"/>
</dbReference>
<name>A0A150G4I0_GONPE</name>
<dbReference type="InterPro" id="IPR029028">
    <property type="entry name" value="Alpha/beta_knot_MTases"/>
</dbReference>
<dbReference type="Gene3D" id="3.40.1280.10">
    <property type="match status" value="1"/>
</dbReference>
<dbReference type="EMBL" id="LSYV01000068">
    <property type="protein sequence ID" value="KXZ44435.1"/>
    <property type="molecule type" value="Genomic_DNA"/>
</dbReference>
<dbReference type="GO" id="GO:0003723">
    <property type="term" value="F:RNA binding"/>
    <property type="evidence" value="ECO:0007669"/>
    <property type="project" value="InterPro"/>
</dbReference>
<dbReference type="GO" id="GO:0030488">
    <property type="term" value="P:tRNA methylation"/>
    <property type="evidence" value="ECO:0007669"/>
    <property type="project" value="InterPro"/>
</dbReference>
<feature type="compositionally biased region" description="Low complexity" evidence="3">
    <location>
        <begin position="1073"/>
        <end position="1097"/>
    </location>
</feature>
<feature type="region of interest" description="Disordered" evidence="3">
    <location>
        <begin position="1067"/>
        <end position="1112"/>
    </location>
</feature>
<evidence type="ECO:0000256" key="3">
    <source>
        <dbReference type="SAM" id="MobiDB-lite"/>
    </source>
</evidence>
<dbReference type="GO" id="GO:0016423">
    <property type="term" value="F:tRNA (guanine) methyltransferase activity"/>
    <property type="evidence" value="ECO:0007669"/>
    <property type="project" value="InterPro"/>
</dbReference>
<feature type="compositionally biased region" description="Acidic residues" evidence="3">
    <location>
        <begin position="1443"/>
        <end position="1463"/>
    </location>
</feature>
<keyword evidence="6" id="KW-1185">Reference proteome</keyword>
<evidence type="ECO:0000313" key="6">
    <source>
        <dbReference type="Proteomes" id="UP000075714"/>
    </source>
</evidence>
<dbReference type="OrthoDB" id="241340at2759"/>
<organism evidence="5 6">
    <name type="scientific">Gonium pectorale</name>
    <name type="common">Green alga</name>
    <dbReference type="NCBI Taxonomy" id="33097"/>
    <lineage>
        <taxon>Eukaryota</taxon>
        <taxon>Viridiplantae</taxon>
        <taxon>Chlorophyta</taxon>
        <taxon>core chlorophytes</taxon>
        <taxon>Chlorophyceae</taxon>
        <taxon>CS clade</taxon>
        <taxon>Chlamydomonadales</taxon>
        <taxon>Volvocaceae</taxon>
        <taxon>Gonium</taxon>
    </lineage>
</organism>
<dbReference type="PANTHER" id="PTHR12029:SF11">
    <property type="entry name" value="METHYLTRANSFERASE TARBP1-RELATED"/>
    <property type="match status" value="1"/>
</dbReference>
<evidence type="ECO:0000259" key="4">
    <source>
        <dbReference type="Pfam" id="PF00588"/>
    </source>
</evidence>
<keyword evidence="2" id="KW-0808">Transferase</keyword>
<sequence length="1701" mass="170414">MLSAPAAAHALHWRLLPPALLAPGDRPTRIRALALLRAATAAGASPCVPGWGPEQWGHLGDLLHVLEEHMFHLLQPVWSSFMPRLLEAAEAAAETGTGAGAEGEAAGAASSNAWRLGTWLAVPMLKACQHVNVSVRRLGLISVLQWAVRHDGSSTARPAAWWATLLQAPGASPGPGPGPGPSPDPGSGASYERQQPALWLLAQLLPTAEADKLSREWLPGCAASARHAAAVVQLRSAFATFLAASLRHATGAAAAAAAALIEVCLGFALHGTQRATAAAFALAGLRGALADMSRGGGGGGGSVDEGTAVAAAAVVRTAAGGVSGLLRSSLLPLLTRTALQNPRDVQIQIHEAVLDLVPYLLDPGAVAVRDALELLAAALPEAAGVGAAAAAPGAPESRGPALWRSKRFVGWLSAALEGRGGEELAVAGWLAKRLMLPRLPPSSPGAAKGAAAAASTATAASTRAADVQALAAAAPHLAPRLQLAIVQSLFGAAAASTAAAAAAAAMAQLQGGGSAGAAGAATAAAELGAGPTVDTAAMLSMLVALHRAYGGGGGRASAAATEALHGTTRKVAPMLLSDFWRRQVERRCWDERTAYGILQLTEVLSGAAASGGGGGGGSNAYEVCAGWREQLLRAFGSGAASVGGDSGGVGAAVDGKFPLDEQLALLTAACVMLRVTRVAVVSSDGASPAAAATVTVAGTAAHRETALALLVSVCDMEPSLELSPALAASAGGAGGGGGGGGAVRMGLLPVFLELKWRLLAEALAVAAEAAPGAGGALPWPAREALCERVLQDLDCAPDAAMPYILDAALAAAPYDEALRAVTAAAAAVVAATSPPSSVPPAPNAADVGDRVGDSTPAAAAAAAETPTAAEGLLYLRLLTRLQAAVLAALRGSRRVAADVAVRAPALAIHPALFLAGNTAAAAAGSSPGPGPELELLAAARAAAATTTSSVLPALLTGGAGGSRVALAAAATLCRRLLGPHPELAAPAAGSLGPPLVHLLGFSVVADSVDAKGLLGRKFEPHQALPARAAVCAWLARLGGPRYAPLLEGLMCGLLRAACGCRRGSMPPGMEDTAGGAQAEAEAEAGGDAAAAPQGPEAGRQRQRRRRGGAGAEGASGVAAVDYSFLASREASQSSTFNAMKVAVWQSIVLLSRRLSEEAAARAAPAVWSCLQSGSLHANVRPLLQTALLSLLDRWPAGAASLLLPALRSYDTASYQAGRAVCVSLVLVGSLLLRRAASAAAAAASGSASGAAAGAAEAAARAESLLSALLPWALHHRHAVRVPVQAPTEAEAGGAEASEATVREGTQQDGAAPAPAPTSPPPLPPLLDGLRLFLGTHPEQAALRSRQALCDFAAFDLEAETSLVGLFGIREEVLMAAADAGEALEIDPGHPSPWALHTRDRLPIDVLRALPAIVRALGARRQPTAAAAAAGGATGDAAAAAADGGDEEDGDEAPGVGADEDYAEEGQACDPEEEDSDGEAGREMAVPGDRQVTASAAATAVAYQLRPQMGPPSAATAAAGTAAVAERLDALAAAGTAAACRPTGLVVVASLLENIPNMAGLCRTCESLGCEALVLPSRAVVASEAFKRQAVTSERWLPLREVGPRDLPAFLTEMRAGGYSLVGVEQAAGSVPLQAYAFPARCVLLLGNEQSGIPQSLIGAMDACVEIPMLGVTRSLNAHVSGAMAVWQYVQQQQRRQGQQHR</sequence>
<dbReference type="InterPro" id="IPR001537">
    <property type="entry name" value="SpoU_MeTrfase"/>
</dbReference>
<dbReference type="CDD" id="cd18091">
    <property type="entry name" value="SpoU-like_TRM3-like"/>
    <property type="match status" value="1"/>
</dbReference>
<dbReference type="Proteomes" id="UP000075714">
    <property type="component" value="Unassembled WGS sequence"/>
</dbReference>
<protein>
    <recommendedName>
        <fullName evidence="4">tRNA/rRNA methyltransferase SpoU type domain-containing protein</fullName>
    </recommendedName>
</protein>
<evidence type="ECO:0000256" key="1">
    <source>
        <dbReference type="ARBA" id="ARBA00022603"/>
    </source>
</evidence>
<dbReference type="InterPro" id="IPR044748">
    <property type="entry name" value="Trm3/TARBP1_C"/>
</dbReference>
<feature type="region of interest" description="Disordered" evidence="3">
    <location>
        <begin position="1285"/>
        <end position="1321"/>
    </location>
</feature>
<feature type="compositionally biased region" description="Low complexity" evidence="3">
    <location>
        <begin position="1288"/>
        <end position="1299"/>
    </location>
</feature>
<reference evidence="6" key="1">
    <citation type="journal article" date="2016" name="Nat. Commun.">
        <title>The Gonium pectorale genome demonstrates co-option of cell cycle regulation during the evolution of multicellularity.</title>
        <authorList>
            <person name="Hanschen E.R."/>
            <person name="Marriage T.N."/>
            <person name="Ferris P.J."/>
            <person name="Hamaji T."/>
            <person name="Toyoda A."/>
            <person name="Fujiyama A."/>
            <person name="Neme R."/>
            <person name="Noguchi H."/>
            <person name="Minakuchi Y."/>
            <person name="Suzuki M."/>
            <person name="Kawai-Toyooka H."/>
            <person name="Smith D.R."/>
            <person name="Sparks H."/>
            <person name="Anderson J."/>
            <person name="Bakaric R."/>
            <person name="Luria V."/>
            <person name="Karger A."/>
            <person name="Kirschner M.W."/>
            <person name="Durand P.M."/>
            <person name="Michod R.E."/>
            <person name="Nozaki H."/>
            <person name="Olson B.J."/>
        </authorList>
    </citation>
    <scope>NUCLEOTIDE SEQUENCE [LARGE SCALE GENOMIC DNA]</scope>
    <source>
        <strain evidence="6">NIES-2863</strain>
    </source>
</reference>
<feature type="compositionally biased region" description="Pro residues" evidence="3">
    <location>
        <begin position="172"/>
        <end position="184"/>
    </location>
</feature>
<comment type="caution">
    <text evidence="5">The sequence shown here is derived from an EMBL/GenBank/DDBJ whole genome shotgun (WGS) entry which is preliminary data.</text>
</comment>
<feature type="region of interest" description="Disordered" evidence="3">
    <location>
        <begin position="168"/>
        <end position="191"/>
    </location>
</feature>
<evidence type="ECO:0000256" key="2">
    <source>
        <dbReference type="ARBA" id="ARBA00022679"/>
    </source>
</evidence>
<dbReference type="SUPFAM" id="SSF75217">
    <property type="entry name" value="alpha/beta knot"/>
    <property type="match status" value="1"/>
</dbReference>
<dbReference type="Pfam" id="PF00588">
    <property type="entry name" value="SpoU_methylase"/>
    <property type="match status" value="1"/>
</dbReference>
<dbReference type="InterPro" id="IPR045330">
    <property type="entry name" value="TRM3/TARBP1"/>
</dbReference>
<dbReference type="InterPro" id="IPR029026">
    <property type="entry name" value="tRNA_m1G_MTases_N"/>
</dbReference>
<dbReference type="STRING" id="33097.A0A150G4I0"/>
<accession>A0A150G4I0</accession>
<gene>
    <name evidence="5" type="ORF">GPECTOR_67g275</name>
</gene>
<proteinExistence type="predicted"/>
<feature type="compositionally biased region" description="Low complexity" evidence="3">
    <location>
        <begin position="1427"/>
        <end position="1442"/>
    </location>
</feature>
<keyword evidence="1" id="KW-0489">Methyltransferase</keyword>
<feature type="region of interest" description="Disordered" evidence="3">
    <location>
        <begin position="1427"/>
        <end position="1485"/>
    </location>
</feature>